<dbReference type="SUPFAM" id="SSF53474">
    <property type="entry name" value="alpha/beta-Hydrolases"/>
    <property type="match status" value="1"/>
</dbReference>
<dbReference type="GO" id="GO:0016787">
    <property type="term" value="F:hydrolase activity"/>
    <property type="evidence" value="ECO:0007669"/>
    <property type="project" value="UniProtKB-KW"/>
</dbReference>
<gene>
    <name evidence="3" type="ORF">GNZ18_38965</name>
</gene>
<dbReference type="Proteomes" id="UP000432015">
    <property type="component" value="Unassembled WGS sequence"/>
</dbReference>
<sequence length="252" mass="27281">MGSWVWEGVAEGLRARGHSVHPVTLSGLAEFGADVSEIGIERHVEDVASVVGALDQVILVSHSTSGLVAGVVADRSPDRVVHSVYVEAFVPHDGRSAIDAFGEPLRTAELRLIEEHEGRWPTPDAEAVADGQGLTSEQAKWLTDRLIDHPGRPLTEPIRLTRPVAERRATYVVCGLEHFDGRLPADVERLRSSPTWRFRTLDTGIWPMVSAPGELVALLDEVGAEVAAEVAAEADRPDAARREPEGDHPTTP</sequence>
<protein>
    <submittedName>
        <fullName evidence="3">Alpha/beta fold hydrolase</fullName>
    </submittedName>
</protein>
<evidence type="ECO:0000259" key="2">
    <source>
        <dbReference type="Pfam" id="PF12697"/>
    </source>
</evidence>
<dbReference type="EMBL" id="WOFH01000021">
    <property type="protein sequence ID" value="MUN42530.1"/>
    <property type="molecule type" value="Genomic_DNA"/>
</dbReference>
<dbReference type="AlphaFoldDB" id="A0A7K1LDM4"/>
<dbReference type="Pfam" id="PF12697">
    <property type="entry name" value="Abhydrolase_6"/>
    <property type="match status" value="1"/>
</dbReference>
<dbReference type="InterPro" id="IPR000073">
    <property type="entry name" value="AB_hydrolase_1"/>
</dbReference>
<dbReference type="PANTHER" id="PTHR37017">
    <property type="entry name" value="AB HYDROLASE-1 DOMAIN-CONTAINING PROTEIN-RELATED"/>
    <property type="match status" value="1"/>
</dbReference>
<dbReference type="Gene3D" id="3.40.50.1820">
    <property type="entry name" value="alpha/beta hydrolase"/>
    <property type="match status" value="1"/>
</dbReference>
<feature type="domain" description="AB hydrolase-1" evidence="2">
    <location>
        <begin position="2"/>
        <end position="217"/>
    </location>
</feature>
<proteinExistence type="predicted"/>
<dbReference type="InterPro" id="IPR052897">
    <property type="entry name" value="Sec-Metab_Biosynth_Hydrolase"/>
</dbReference>
<dbReference type="PANTHER" id="PTHR37017:SF11">
    <property type="entry name" value="ESTERASE_LIPASE_THIOESTERASE DOMAIN-CONTAINING PROTEIN"/>
    <property type="match status" value="1"/>
</dbReference>
<evidence type="ECO:0000256" key="1">
    <source>
        <dbReference type="SAM" id="MobiDB-lite"/>
    </source>
</evidence>
<keyword evidence="4" id="KW-1185">Reference proteome</keyword>
<reference evidence="3 4" key="1">
    <citation type="submission" date="2019-11" db="EMBL/GenBank/DDBJ databases">
        <authorList>
            <person name="Cao P."/>
        </authorList>
    </citation>
    <scope>NUCLEOTIDE SEQUENCE [LARGE SCALE GENOMIC DNA]</scope>
    <source>
        <strain evidence="3 4">NEAU-AAG5</strain>
    </source>
</reference>
<organism evidence="3 4">
    <name type="scientific">Actinomadura litoris</name>
    <dbReference type="NCBI Taxonomy" id="2678616"/>
    <lineage>
        <taxon>Bacteria</taxon>
        <taxon>Bacillati</taxon>
        <taxon>Actinomycetota</taxon>
        <taxon>Actinomycetes</taxon>
        <taxon>Streptosporangiales</taxon>
        <taxon>Thermomonosporaceae</taxon>
        <taxon>Actinomadura</taxon>
    </lineage>
</organism>
<keyword evidence="3" id="KW-0378">Hydrolase</keyword>
<evidence type="ECO:0000313" key="4">
    <source>
        <dbReference type="Proteomes" id="UP000432015"/>
    </source>
</evidence>
<feature type="compositionally biased region" description="Basic and acidic residues" evidence="1">
    <location>
        <begin position="233"/>
        <end position="252"/>
    </location>
</feature>
<name>A0A7K1LDM4_9ACTN</name>
<comment type="caution">
    <text evidence="3">The sequence shown here is derived from an EMBL/GenBank/DDBJ whole genome shotgun (WGS) entry which is preliminary data.</text>
</comment>
<accession>A0A7K1LDM4</accession>
<feature type="region of interest" description="Disordered" evidence="1">
    <location>
        <begin position="229"/>
        <end position="252"/>
    </location>
</feature>
<evidence type="ECO:0000313" key="3">
    <source>
        <dbReference type="EMBL" id="MUN42530.1"/>
    </source>
</evidence>
<dbReference type="InterPro" id="IPR029058">
    <property type="entry name" value="AB_hydrolase_fold"/>
</dbReference>